<protein>
    <recommendedName>
        <fullName evidence="1">RESC1/2 CYTH-like domain-containing protein</fullName>
    </recommendedName>
</protein>
<evidence type="ECO:0000313" key="2">
    <source>
        <dbReference type="EMBL" id="CUG92592.1"/>
    </source>
</evidence>
<organism evidence="2 3">
    <name type="scientific">Bodo saltans</name>
    <name type="common">Flagellated protozoan</name>
    <dbReference type="NCBI Taxonomy" id="75058"/>
    <lineage>
        <taxon>Eukaryota</taxon>
        <taxon>Discoba</taxon>
        <taxon>Euglenozoa</taxon>
        <taxon>Kinetoplastea</taxon>
        <taxon>Metakinetoplastina</taxon>
        <taxon>Eubodonida</taxon>
        <taxon>Bodonidae</taxon>
        <taxon>Bodo</taxon>
    </lineage>
</organism>
<dbReference type="InterPro" id="IPR057320">
    <property type="entry name" value="RESC1_2_CYTH-like_dom"/>
</dbReference>
<dbReference type="Proteomes" id="UP000051952">
    <property type="component" value="Unassembled WGS sequence"/>
</dbReference>
<sequence>MRLSTMLSRRGGASVASSSSSSALRRHASSFGAAASSSSSPATMGTCSVSCGRRFQSQQAAPSTGDAGGEFAHINKNMVWSLWNEGNLFSLSVQELSVFLSQHCNAEVDPKSKKSALVRQVEEILTSEQGNFTVAQEDSLSSAAAVTITDNDRGSDFFDDSDVYGDWGAEPNFEDKRDIDFMDLSPSKMGHHYEALAPRAYQLLHEGVTPDIGLASFNPSKLPGQKKNTIAYTPVKVKAADANKIRFRRGLQWCMLNLWNMNMPGELNIGAGKVLYWRDVAKNNRNVLPLWTLQSHLYNNHPYNWFAVAPQNATQTAEGFAQVLGMTLTQDATTSYKVTIRKGLELMDCELNSLLRCTLLNRPWDRFLVSHYLRNKAPDLRYLIRARHAVKKRIADLYLDADILRSTRDSVQSVLSPELGDVAYCCERVVRKWSVPITEKGADGTEKPTGLNLQLVETKRTPLIVTRAGDEGSRMEYELIVSLPQQSDRVDAVQLADQLWDFGTQFAEYFEPVMSELGAITMPSSASFEPLNNAAPQ</sequence>
<evidence type="ECO:0000313" key="3">
    <source>
        <dbReference type="Proteomes" id="UP000051952"/>
    </source>
</evidence>
<dbReference type="EMBL" id="CYKH01002065">
    <property type="protein sequence ID" value="CUG92592.1"/>
    <property type="molecule type" value="Genomic_DNA"/>
</dbReference>
<name>A0A0S4JQR1_BODSA</name>
<reference evidence="3" key="1">
    <citation type="submission" date="2015-09" db="EMBL/GenBank/DDBJ databases">
        <authorList>
            <consortium name="Pathogen Informatics"/>
        </authorList>
    </citation>
    <scope>NUCLEOTIDE SEQUENCE [LARGE SCALE GENOMIC DNA]</scope>
    <source>
        <strain evidence="3">Lake Konstanz</strain>
    </source>
</reference>
<dbReference type="AlphaFoldDB" id="A0A0S4JQR1"/>
<keyword evidence="3" id="KW-1185">Reference proteome</keyword>
<gene>
    <name evidence="2" type="ORF">BSAL_38370</name>
</gene>
<dbReference type="OMA" id="CLANLWN"/>
<dbReference type="Pfam" id="PF25477">
    <property type="entry name" value="RESC1_2"/>
    <property type="match status" value="1"/>
</dbReference>
<evidence type="ECO:0000259" key="1">
    <source>
        <dbReference type="Pfam" id="PF25477"/>
    </source>
</evidence>
<dbReference type="CDD" id="cd23733">
    <property type="entry name" value="RESC2"/>
    <property type="match status" value="1"/>
</dbReference>
<feature type="domain" description="RESC1/2 CYTH-like" evidence="1">
    <location>
        <begin position="192"/>
        <end position="516"/>
    </location>
</feature>
<dbReference type="VEuPathDB" id="TriTrypDB:BSAL_38370"/>
<dbReference type="OrthoDB" id="269740at2759"/>
<proteinExistence type="predicted"/>
<accession>A0A0S4JQR1</accession>